<protein>
    <recommendedName>
        <fullName evidence="5">Lipoprotein</fullName>
    </recommendedName>
</protein>
<sequence length="205" mass="21222">MLKKRAPLAIPLSLLTAATGLAGCSSDKHESGPSGKPASSSPTAADQAMVAWVSKVCAADSHVQQMAGTEVPTTSNPPRAQVRAFIKNIGQQLRLGVTTFEGIGHAPVAGGDEVVAAYIRGLKDRIPDIKRAESFARGSGSMMAAGANLPLLYVSTALHSLAPKGPDLLSLVDRNAALAQAYRTAPPCQRSLPLKAHSPTPTPSR</sequence>
<evidence type="ECO:0000313" key="4">
    <source>
        <dbReference type="Proteomes" id="UP001596380"/>
    </source>
</evidence>
<reference evidence="4" key="1">
    <citation type="journal article" date="2019" name="Int. J. Syst. Evol. Microbiol.">
        <title>The Global Catalogue of Microorganisms (GCM) 10K type strain sequencing project: providing services to taxonomists for standard genome sequencing and annotation.</title>
        <authorList>
            <consortium name="The Broad Institute Genomics Platform"/>
            <consortium name="The Broad Institute Genome Sequencing Center for Infectious Disease"/>
            <person name="Wu L."/>
            <person name="Ma J."/>
        </authorList>
    </citation>
    <scope>NUCLEOTIDE SEQUENCE [LARGE SCALE GENOMIC DNA]</scope>
    <source>
        <strain evidence="4">JCM 3369</strain>
    </source>
</reference>
<feature type="region of interest" description="Disordered" evidence="1">
    <location>
        <begin position="24"/>
        <end position="43"/>
    </location>
</feature>
<evidence type="ECO:0000256" key="1">
    <source>
        <dbReference type="SAM" id="MobiDB-lite"/>
    </source>
</evidence>
<evidence type="ECO:0000256" key="2">
    <source>
        <dbReference type="SAM" id="SignalP"/>
    </source>
</evidence>
<accession>A0ABW2CLA0</accession>
<feature type="compositionally biased region" description="Low complexity" evidence="1">
    <location>
        <begin position="32"/>
        <end position="43"/>
    </location>
</feature>
<gene>
    <name evidence="3" type="ORF">ACFQKB_16750</name>
</gene>
<feature type="signal peptide" evidence="2">
    <location>
        <begin position="1"/>
        <end position="22"/>
    </location>
</feature>
<evidence type="ECO:0000313" key="3">
    <source>
        <dbReference type="EMBL" id="MFC6881421.1"/>
    </source>
</evidence>
<dbReference type="RefSeq" id="WP_160822836.1">
    <property type="nucleotide sequence ID" value="NZ_JBHSXE010000001.1"/>
</dbReference>
<proteinExistence type="predicted"/>
<name>A0ABW2CLA0_9ACTN</name>
<keyword evidence="4" id="KW-1185">Reference proteome</keyword>
<dbReference type="PROSITE" id="PS51257">
    <property type="entry name" value="PROKAR_LIPOPROTEIN"/>
    <property type="match status" value="1"/>
</dbReference>
<comment type="caution">
    <text evidence="3">The sequence shown here is derived from an EMBL/GenBank/DDBJ whole genome shotgun (WGS) entry which is preliminary data.</text>
</comment>
<feature type="chain" id="PRO_5047029526" description="Lipoprotein" evidence="2">
    <location>
        <begin position="23"/>
        <end position="205"/>
    </location>
</feature>
<organism evidence="3 4">
    <name type="scientific">Actinomadura yumaensis</name>
    <dbReference type="NCBI Taxonomy" id="111807"/>
    <lineage>
        <taxon>Bacteria</taxon>
        <taxon>Bacillati</taxon>
        <taxon>Actinomycetota</taxon>
        <taxon>Actinomycetes</taxon>
        <taxon>Streptosporangiales</taxon>
        <taxon>Thermomonosporaceae</taxon>
        <taxon>Actinomadura</taxon>
    </lineage>
</organism>
<keyword evidence="2" id="KW-0732">Signal</keyword>
<dbReference type="Proteomes" id="UP001596380">
    <property type="component" value="Unassembled WGS sequence"/>
</dbReference>
<evidence type="ECO:0008006" key="5">
    <source>
        <dbReference type="Google" id="ProtNLM"/>
    </source>
</evidence>
<dbReference type="EMBL" id="JBHSXS010000008">
    <property type="protein sequence ID" value="MFC6881421.1"/>
    <property type="molecule type" value="Genomic_DNA"/>
</dbReference>